<evidence type="ECO:0000256" key="1">
    <source>
        <dbReference type="ARBA" id="ARBA00022481"/>
    </source>
</evidence>
<comment type="caution">
    <text evidence="4">The sequence shown here is derived from an EMBL/GenBank/DDBJ whole genome shotgun (WGS) entry which is preliminary data.</text>
</comment>
<evidence type="ECO:0000256" key="3">
    <source>
        <dbReference type="SAM" id="Phobius"/>
    </source>
</evidence>
<organism evidence="4 5">
    <name type="scientific">Candidatus Daviesbacteria bacterium RIFOXYD1_FULL_41_10</name>
    <dbReference type="NCBI Taxonomy" id="1797801"/>
    <lineage>
        <taxon>Bacteria</taxon>
        <taxon>Candidatus Daviesiibacteriota</taxon>
    </lineage>
</organism>
<keyword evidence="3" id="KW-1133">Transmembrane helix</keyword>
<gene>
    <name evidence="4" type="ORF">A2617_03195</name>
</gene>
<keyword evidence="1" id="KW-0488">Methylation</keyword>
<evidence type="ECO:0008006" key="6">
    <source>
        <dbReference type="Google" id="ProtNLM"/>
    </source>
</evidence>
<dbReference type="SUPFAM" id="SSF56436">
    <property type="entry name" value="C-type lectin-like"/>
    <property type="match status" value="1"/>
</dbReference>
<feature type="transmembrane region" description="Helical" evidence="3">
    <location>
        <begin position="20"/>
        <end position="42"/>
    </location>
</feature>
<feature type="region of interest" description="Disordered" evidence="2">
    <location>
        <begin position="285"/>
        <end position="330"/>
    </location>
</feature>
<feature type="compositionally biased region" description="Pro residues" evidence="2">
    <location>
        <begin position="318"/>
        <end position="330"/>
    </location>
</feature>
<protein>
    <recommendedName>
        <fullName evidence="6">DUF1554 domain-containing protein</fullName>
    </recommendedName>
</protein>
<dbReference type="InterPro" id="IPR045584">
    <property type="entry name" value="Pilin-like"/>
</dbReference>
<dbReference type="PRINTS" id="PR00813">
    <property type="entry name" value="BCTERIALGSPG"/>
</dbReference>
<dbReference type="InterPro" id="IPR000983">
    <property type="entry name" value="Bac_GSPG_pilin"/>
</dbReference>
<dbReference type="Proteomes" id="UP000177135">
    <property type="component" value="Unassembled WGS sequence"/>
</dbReference>
<dbReference type="NCBIfam" id="TIGR02532">
    <property type="entry name" value="IV_pilin_GFxxxE"/>
    <property type="match status" value="1"/>
</dbReference>
<sequence length="504" mass="53308">MNISVRKHMEKKAGDAGFTLTEILVVVVIIVILLLVVVALFIKSIQNARDARRRADIVSIAKAYEVAFRDGLYYELTGAQFSSNVIPRDEWRNADYYGLITGTAPAFRVCAALEGDPAPGGQCSIPSETCFCKTSSQGNLALIPGLTPALPPDSTPGPGLTITPFSTPVSTPFSTFPPVTPTVTSTLLPTPADTSVPPTATPTFVPIPECSFTGSQSLTVGEAGRYTSTTTGAVDVYYWETVAGPVSGTYVPSNIVSSVDWSTDTPGSYTIQLAVMGPGGVSACQNSSPIIVDQSGPTPTPTNNPAPSTPTPTNNPALPTPTPSVSPLPPSPSYKRVFVSSGIYSGNLGGRAGADAKCQSMADSVSLGGSWKAWLSDNTGSPYYDSSFTKSTVPYKLLYGGLLIANNWADLTDGTLANAIYLDERGWSAADVDIWTNTTTEGKMASTANADCGDWLQSISTSFGLIGENLLISNDEGYITDFRWTDANISRECSNNHRIYCFEQ</sequence>
<feature type="compositionally biased region" description="Pro residues" evidence="2">
    <location>
        <begin position="298"/>
        <end position="310"/>
    </location>
</feature>
<dbReference type="InterPro" id="IPR012902">
    <property type="entry name" value="N_methyl_site"/>
</dbReference>
<dbReference type="InterPro" id="IPR016186">
    <property type="entry name" value="C-type_lectin-like/link_sf"/>
</dbReference>
<dbReference type="Pfam" id="PF07963">
    <property type="entry name" value="N_methyl"/>
    <property type="match status" value="1"/>
</dbReference>
<accession>A0A1F5N133</accession>
<dbReference type="GO" id="GO:0015628">
    <property type="term" value="P:protein secretion by the type II secretion system"/>
    <property type="evidence" value="ECO:0007669"/>
    <property type="project" value="InterPro"/>
</dbReference>
<name>A0A1F5N133_9BACT</name>
<dbReference type="Gene3D" id="3.10.100.10">
    <property type="entry name" value="Mannose-Binding Protein A, subunit A"/>
    <property type="match status" value="1"/>
</dbReference>
<dbReference type="Gene3D" id="3.30.700.10">
    <property type="entry name" value="Glycoprotein, Type 4 Pilin"/>
    <property type="match status" value="1"/>
</dbReference>
<dbReference type="InterPro" id="IPR016187">
    <property type="entry name" value="CTDL_fold"/>
</dbReference>
<proteinExistence type="predicted"/>
<keyword evidence="3" id="KW-0472">Membrane</keyword>
<evidence type="ECO:0000313" key="5">
    <source>
        <dbReference type="Proteomes" id="UP000177135"/>
    </source>
</evidence>
<reference evidence="4 5" key="1">
    <citation type="journal article" date="2016" name="Nat. Commun.">
        <title>Thousands of microbial genomes shed light on interconnected biogeochemical processes in an aquifer system.</title>
        <authorList>
            <person name="Anantharaman K."/>
            <person name="Brown C.T."/>
            <person name="Hug L.A."/>
            <person name="Sharon I."/>
            <person name="Castelle C.J."/>
            <person name="Probst A.J."/>
            <person name="Thomas B.C."/>
            <person name="Singh A."/>
            <person name="Wilkins M.J."/>
            <person name="Karaoz U."/>
            <person name="Brodie E.L."/>
            <person name="Williams K.H."/>
            <person name="Hubbard S.S."/>
            <person name="Banfield J.F."/>
        </authorList>
    </citation>
    <scope>NUCLEOTIDE SEQUENCE [LARGE SCALE GENOMIC DNA]</scope>
</reference>
<dbReference type="EMBL" id="MFEC01000016">
    <property type="protein sequence ID" value="OGE71200.1"/>
    <property type="molecule type" value="Genomic_DNA"/>
</dbReference>
<evidence type="ECO:0000313" key="4">
    <source>
        <dbReference type="EMBL" id="OGE71200.1"/>
    </source>
</evidence>
<keyword evidence="3" id="KW-0812">Transmembrane</keyword>
<dbReference type="AlphaFoldDB" id="A0A1F5N133"/>
<dbReference type="GO" id="GO:0015627">
    <property type="term" value="C:type II protein secretion system complex"/>
    <property type="evidence" value="ECO:0007669"/>
    <property type="project" value="InterPro"/>
</dbReference>
<dbReference type="SUPFAM" id="SSF54523">
    <property type="entry name" value="Pili subunits"/>
    <property type="match status" value="1"/>
</dbReference>
<evidence type="ECO:0000256" key="2">
    <source>
        <dbReference type="SAM" id="MobiDB-lite"/>
    </source>
</evidence>